<accession>A0ABZ1B172</accession>
<dbReference type="Proteomes" id="UP001324287">
    <property type="component" value="Chromosome"/>
</dbReference>
<sequence length="48" mass="5055">MRSAGARALDVDVVTVTEDDGTPVLSEDLDLTLPHPGPTSGRSCWCRG</sequence>
<dbReference type="EMBL" id="CP141261">
    <property type="protein sequence ID" value="WRL64535.1"/>
    <property type="molecule type" value="Genomic_DNA"/>
</dbReference>
<reference evidence="2 3" key="1">
    <citation type="submission" date="2023-12" db="EMBL/GenBank/DDBJ databases">
        <title>Blastococcus brunescens sp. nov., an actonobacterium isolated from sandstone collected in sahara desert.</title>
        <authorList>
            <person name="Gtari M."/>
            <person name="Ghodhbane F."/>
        </authorList>
    </citation>
    <scope>NUCLEOTIDE SEQUENCE [LARGE SCALE GENOMIC DNA]</scope>
    <source>
        <strain evidence="2 3">BMG 8361</strain>
    </source>
</reference>
<protein>
    <submittedName>
        <fullName evidence="2">Uncharacterized protein</fullName>
    </submittedName>
</protein>
<proteinExistence type="predicted"/>
<name>A0ABZ1B172_9ACTN</name>
<gene>
    <name evidence="2" type="ORF">U6N30_01565</name>
</gene>
<evidence type="ECO:0000256" key="1">
    <source>
        <dbReference type="SAM" id="MobiDB-lite"/>
    </source>
</evidence>
<dbReference type="RefSeq" id="WP_324275862.1">
    <property type="nucleotide sequence ID" value="NZ_CP141261.1"/>
</dbReference>
<evidence type="ECO:0000313" key="2">
    <source>
        <dbReference type="EMBL" id="WRL64535.1"/>
    </source>
</evidence>
<organism evidence="2 3">
    <name type="scientific">Blastococcus brunescens</name>
    <dbReference type="NCBI Taxonomy" id="1564165"/>
    <lineage>
        <taxon>Bacteria</taxon>
        <taxon>Bacillati</taxon>
        <taxon>Actinomycetota</taxon>
        <taxon>Actinomycetes</taxon>
        <taxon>Geodermatophilales</taxon>
        <taxon>Geodermatophilaceae</taxon>
        <taxon>Blastococcus</taxon>
    </lineage>
</organism>
<evidence type="ECO:0000313" key="3">
    <source>
        <dbReference type="Proteomes" id="UP001324287"/>
    </source>
</evidence>
<feature type="region of interest" description="Disordered" evidence="1">
    <location>
        <begin position="20"/>
        <end position="48"/>
    </location>
</feature>
<keyword evidence="3" id="KW-1185">Reference proteome</keyword>